<dbReference type="PIRSF" id="PIRSF031679">
    <property type="entry name" value="Mtase_Alr7345_prd"/>
    <property type="match status" value="1"/>
</dbReference>
<accession>A0A3D9FBV9</accession>
<protein>
    <submittedName>
        <fullName evidence="2">Putative methyltransferase</fullName>
    </submittedName>
</protein>
<comment type="caution">
    <text evidence="2">The sequence shown here is derived from an EMBL/GenBank/DDBJ whole genome shotgun (WGS) entry which is preliminary data.</text>
</comment>
<proteinExistence type="predicted"/>
<dbReference type="SUPFAM" id="SSF53335">
    <property type="entry name" value="S-adenosyl-L-methionine-dependent methyltransferases"/>
    <property type="match status" value="1"/>
</dbReference>
<feature type="signal peptide" evidence="1">
    <location>
        <begin position="1"/>
        <end position="20"/>
    </location>
</feature>
<dbReference type="GO" id="GO:0008168">
    <property type="term" value="F:methyltransferase activity"/>
    <property type="evidence" value="ECO:0007669"/>
    <property type="project" value="UniProtKB-KW"/>
</dbReference>
<dbReference type="InterPro" id="IPR016980">
    <property type="entry name" value="S-AdoMet-dep_MeTrfase_Alr7345"/>
</dbReference>
<keyword evidence="1" id="KW-0732">Signal</keyword>
<keyword evidence="2" id="KW-0489">Methyltransferase</keyword>
<sequence>MKHAVAMLIATAAISTPAAAFQETQEQPTVLDRILDRVLGPVEQAEAEEPATAPEATSAIEIVLAESFRDQDRVRDRYRRPEATLDFFRVEPTMTVAEFAPGGGWYSRVLAPLIAGQGRYLAVNTDTSGRQLDTAQRARAESWPQRFAASVEGWTGVPAASVTAFESDEIPDGLAGTVDRILIFRSIHGLRNGNIADSELRNLRDLLADNGLVGVVQHRAPASETWTRSNGTRGYMKQADVIALFRLNGFELVESSEINANPNDPAHWEDGVWTLPPTLRNGQQNRDRYVAIGESDRMTLLFRKVQ</sequence>
<dbReference type="EMBL" id="QRDP01000004">
    <property type="protein sequence ID" value="RED15285.1"/>
    <property type="molecule type" value="Genomic_DNA"/>
</dbReference>
<dbReference type="GO" id="GO:0032259">
    <property type="term" value="P:methylation"/>
    <property type="evidence" value="ECO:0007669"/>
    <property type="project" value="UniProtKB-KW"/>
</dbReference>
<dbReference type="Gene3D" id="3.40.50.150">
    <property type="entry name" value="Vaccinia Virus protein VP39"/>
    <property type="match status" value="1"/>
</dbReference>
<evidence type="ECO:0000256" key="1">
    <source>
        <dbReference type="SAM" id="SignalP"/>
    </source>
</evidence>
<keyword evidence="3" id="KW-1185">Reference proteome</keyword>
<gene>
    <name evidence="2" type="ORF">DFR46_0273</name>
</gene>
<evidence type="ECO:0000313" key="2">
    <source>
        <dbReference type="EMBL" id="RED15285.1"/>
    </source>
</evidence>
<name>A0A3D9FBV9_9SPHN</name>
<organism evidence="2 3">
    <name type="scientific">Parasphingopyxis lamellibrachiae</name>
    <dbReference type="NCBI Taxonomy" id="680125"/>
    <lineage>
        <taxon>Bacteria</taxon>
        <taxon>Pseudomonadati</taxon>
        <taxon>Pseudomonadota</taxon>
        <taxon>Alphaproteobacteria</taxon>
        <taxon>Sphingomonadales</taxon>
        <taxon>Sphingomonadaceae</taxon>
        <taxon>Parasphingopyxis</taxon>
    </lineage>
</organism>
<evidence type="ECO:0000313" key="3">
    <source>
        <dbReference type="Proteomes" id="UP000256310"/>
    </source>
</evidence>
<dbReference type="InterPro" id="IPR029063">
    <property type="entry name" value="SAM-dependent_MTases_sf"/>
</dbReference>
<reference evidence="2 3" key="1">
    <citation type="submission" date="2018-07" db="EMBL/GenBank/DDBJ databases">
        <title>Genomic Encyclopedia of Type Strains, Phase IV (KMG-IV): sequencing the most valuable type-strain genomes for metagenomic binning, comparative biology and taxonomic classification.</title>
        <authorList>
            <person name="Goeker M."/>
        </authorList>
    </citation>
    <scope>NUCLEOTIDE SEQUENCE [LARGE SCALE GENOMIC DNA]</scope>
    <source>
        <strain evidence="2 3">DSM 26725</strain>
    </source>
</reference>
<feature type="chain" id="PRO_5017656103" evidence="1">
    <location>
        <begin position="21"/>
        <end position="306"/>
    </location>
</feature>
<dbReference type="AlphaFoldDB" id="A0A3D9FBV9"/>
<dbReference type="OrthoDB" id="9801692at2"/>
<dbReference type="Proteomes" id="UP000256310">
    <property type="component" value="Unassembled WGS sequence"/>
</dbReference>
<dbReference type="RefSeq" id="WP_116234825.1">
    <property type="nucleotide sequence ID" value="NZ_QRDP01000004.1"/>
</dbReference>
<keyword evidence="2" id="KW-0808">Transferase</keyword>